<protein>
    <recommendedName>
        <fullName evidence="3">Transmembrane protein</fullName>
    </recommendedName>
</protein>
<accession>A0ABQ9Y8T4</accession>
<evidence type="ECO:0008006" key="3">
    <source>
        <dbReference type="Google" id="ProtNLM"/>
    </source>
</evidence>
<dbReference type="InterPro" id="IPR011050">
    <property type="entry name" value="Pectin_lyase_fold/virulence"/>
</dbReference>
<evidence type="ECO:0000313" key="1">
    <source>
        <dbReference type="EMBL" id="KAK2960178.1"/>
    </source>
</evidence>
<comment type="caution">
    <text evidence="1">The sequence shown here is derived from an EMBL/GenBank/DDBJ whole genome shotgun (WGS) entry which is preliminary data.</text>
</comment>
<dbReference type="SUPFAM" id="SSF51126">
    <property type="entry name" value="Pectin lyase-like"/>
    <property type="match status" value="3"/>
</dbReference>
<gene>
    <name evidence="1" type="ORF">BLNAU_4731</name>
</gene>
<organism evidence="1 2">
    <name type="scientific">Blattamonas nauphoetae</name>
    <dbReference type="NCBI Taxonomy" id="2049346"/>
    <lineage>
        <taxon>Eukaryota</taxon>
        <taxon>Metamonada</taxon>
        <taxon>Preaxostyla</taxon>
        <taxon>Oxymonadida</taxon>
        <taxon>Blattamonas</taxon>
    </lineage>
</organism>
<sequence>MISSHVSNISTTTPTTAFSAAPSISPFGRSSVVGSDWIDTSNAFYGQIVGDLNSESEMISVNNTHTRSVRTGWYSASNAAYTVKQNITSAKTFNGDTFTGCYPPTLDKNNEGGALFIAASGIKVNLTSCIFTDCHASEGGAIRVRVDYTMTMIIDKCTFNSVYCTEQTGVYRSHNCGTDTITNCKFNNCTTPICGALFFIYASQVRVSGCTFTECKATTGSHSVVETFQTSYLKDLLFSNTSILKCSTKSSAQMYFVENCKFQSLVFHQCTTGTTDYGDVRGGTKHADLPSYSSNHMPHFNQETAELGQTINFPPWKVTNSGKNENLCGFYDKKCETVEYVLTLCTAKNRARTAYPMQVITLLDATHSIPAISLGDKAIQIQGEKSGSTFNTKLTASTPTATFLSVTTGRLFVKDLHLVALSGGVFLEVAGTGQGKVTGCKMDTTLTGTMSTAFATCATGTLTIETSTFTGLTLSATALISATSGTLTITSSIASSINLAKNGLITTSGTSVSVTGSTFTSISNENGDGGVLSVTLGTSNTLTVTTSSFKLNSATGRGGAVFVSTTSTVAQSDALPPFLTYGWDNEKCSATLGENVLVSCSSVSTELASRKWTTLKPALPERNLIAAERETFKIVDGMSSEKLLYHWYPHTSGEVHLHSVGEDHTNCGVLQLACVTMETAMTNMKAMKVVLIDSAFVRSTVFTSTAETWTLRQSSGCSLTLQDDGQIQIASGVNSALTLDTLTLGVGILTVGRSASLFSVGSGSLTFSSCQLTIPSTIPATLIPMTITGGSLVISAGTVSLPPTLSSTFVKTSAGTTTISGVSFGNSALSESLISGTGTMSVKNCSFSTLTSKSTISLTVGASQTLSIGESGKTTTFRDCSSSTDGGAICCFVKETGKLVVVSTSFSDCSSSGNGGSIFLSLASTNNAQRTWDFDLRGASFTTDSAAEGAAIFVSGSYFETAITPSRFPSVSTSTPPPLFWGTDSNSSVSSSLLVYLIPISNIVSVGGKGAIDVDDCGHFGVPCLTIGKGLERAIPSSDSIQIKVHANSALKSSYSVASSLSVWIVGEAQTSNGYLTVTTVASDTLIASSGSLSISQLAFTGTSDRSVSLLQLSSGGSLALTSCEFSGFSSSVGGSIVSGTSSISNGLKLTNVAFSSCSSSLDGGVIAVTVSSSSSLALSGSVSFTDCSSGTSNGHKMHITSSELITILSDSGSGGILDSILPSVGSTGIFTSAEKKEFWGSESKTGGSSGSLLFFRYPHTTGAVHLYENGEDHLHCGETTLPCQSLAHSLISMKSEKEVRLDSSLTLSTVFESPQPLWTLSASSTNSLSLTQNAQLSLTSSPSSTVTLFALPITIGTLTAGRTSSLFSVAAGSLTLSNCKITIPSTIPASLIPITVTKGSLVISAGTITLPSALSKSFLSSTAGTTTISAVSFANCALGESLISGTGTMFVQNCSFSALTSKSTISLTVGASQTLSIGESGKTTRFNDCSSSTDGGAICCFVKETGKLVVVSTSFSDCSSSGNGGSIFLSLTSMNNAQRTWDFVLSGASFSTDSAAEGAAIFVSGSYFDSSITPSRFPPVSSSTEPTLFWGTDTHSLISSTLLVYLVPLSNVVLVGGPSSMNFVSCGLIWVPCSTLDFGQSRLAASGEPKNVISVISDVDFSTTVTHSSSNELSIEGDTLHTLFLSSSARFVISFGSVSFSNLIIRLPSSLSTSPLFELTTATLSLTSTVSFSTSHFLTPFTSPVFLLHSGTLSTAGTQFDFSTQLTLTAASLMIVETASVQLTDSLFSNMKSTSDGAALHATITTNTLTIDHSSFKKCLSSERGGGILLDVAGMGGSGDYRLLGVEFGRVEEKNKADAAGHDVFVVGRVLSEVVTFNRWTGSLSGSSFDDLMGMDDSSPNFVSLLPLLIGNVFFVGPDGSDLGSGTESSPFLTLSKVLKEALMVENERMGVVMKGDAAIGGVVESGGEHEQTKTVTIEGSREGCRILCSVKDEEEGRKMKKREAMVMIRRHSFEISHLVLSSFSPSSNVNAVFSISKTGKLKLEGCSIRSESELSLSIISVKSLGEVELISFRTENVEFVGKGGVVGCGGESVVKMDGCEFSSTSFEDGAVVWGRTTHGLSILSSQFISCIGKSFGSLIRVSVVGCVGEIKGCSFSNCRTEVRMDEKAGVGGGCVVMEMDTRTTKTRHLPRSCVDLSESVFDHCGLVVIHRTEQRRCVGGSGFLVVGKSRRDWVSLRDVTVSDCVCSDVEEGKGFAGGVVGWTEAPVQSDRRGMTATRKQVGSVQI</sequence>
<dbReference type="Proteomes" id="UP001281761">
    <property type="component" value="Unassembled WGS sequence"/>
</dbReference>
<proteinExistence type="predicted"/>
<keyword evidence="2" id="KW-1185">Reference proteome</keyword>
<name>A0ABQ9Y8T4_9EUKA</name>
<dbReference type="EMBL" id="JARBJD010000024">
    <property type="protein sequence ID" value="KAK2960178.1"/>
    <property type="molecule type" value="Genomic_DNA"/>
</dbReference>
<evidence type="ECO:0000313" key="2">
    <source>
        <dbReference type="Proteomes" id="UP001281761"/>
    </source>
</evidence>
<reference evidence="1 2" key="1">
    <citation type="journal article" date="2022" name="bioRxiv">
        <title>Genomics of Preaxostyla Flagellates Illuminates Evolutionary Transitions and the Path Towards Mitochondrial Loss.</title>
        <authorList>
            <person name="Novak L.V.F."/>
            <person name="Treitli S.C."/>
            <person name="Pyrih J."/>
            <person name="Halakuc P."/>
            <person name="Pipaliya S.V."/>
            <person name="Vacek V."/>
            <person name="Brzon O."/>
            <person name="Soukal P."/>
            <person name="Eme L."/>
            <person name="Dacks J.B."/>
            <person name="Karnkowska A."/>
            <person name="Elias M."/>
            <person name="Hampl V."/>
        </authorList>
    </citation>
    <scope>NUCLEOTIDE SEQUENCE [LARGE SCALE GENOMIC DNA]</scope>
    <source>
        <strain evidence="1">NAU3</strain>
        <tissue evidence="1">Gut</tissue>
    </source>
</reference>